<dbReference type="AlphaFoldDB" id="A0A9W8DTT9"/>
<dbReference type="PANTHER" id="PTHR43668:SF2">
    <property type="entry name" value="ALLANTOINASE"/>
    <property type="match status" value="1"/>
</dbReference>
<dbReference type="EC" id="3.5.2.5" evidence="6"/>
<gene>
    <name evidence="12" type="primary">DAL1_1</name>
    <name evidence="12" type="ORF">IWQ60_004531</name>
</gene>
<feature type="domain" description="Amidohydrolase-related" evidence="11">
    <location>
        <begin position="92"/>
        <end position="167"/>
    </location>
</feature>
<comment type="catalytic activity">
    <reaction evidence="1">
        <text>(S)-allantoin + H2O = allantoate + H(+)</text>
        <dbReference type="Rhea" id="RHEA:17029"/>
        <dbReference type="ChEBI" id="CHEBI:15377"/>
        <dbReference type="ChEBI" id="CHEBI:15378"/>
        <dbReference type="ChEBI" id="CHEBI:15678"/>
        <dbReference type="ChEBI" id="CHEBI:17536"/>
        <dbReference type="EC" id="3.5.2.5"/>
    </reaction>
</comment>
<keyword evidence="9" id="KW-0862">Zinc</keyword>
<dbReference type="OrthoDB" id="1924787at2759"/>
<evidence type="ECO:0000256" key="10">
    <source>
        <dbReference type="SAM" id="MobiDB-lite"/>
    </source>
</evidence>
<dbReference type="SUPFAM" id="SSF51338">
    <property type="entry name" value="Composite domain of metallo-dependent hydrolases"/>
    <property type="match status" value="1"/>
</dbReference>
<keyword evidence="7" id="KW-0479">Metal-binding</keyword>
<comment type="pathway">
    <text evidence="3">Nitrogen metabolism; (S)-allantoin degradation; allantoate from (S)-allantoin: step 1/1.</text>
</comment>
<accession>A0A9W8DTT9</accession>
<comment type="subunit">
    <text evidence="5">Homotetramer.</text>
</comment>
<evidence type="ECO:0000256" key="7">
    <source>
        <dbReference type="ARBA" id="ARBA00022723"/>
    </source>
</evidence>
<dbReference type="InterPro" id="IPR050138">
    <property type="entry name" value="DHOase/Allantoinase_Hydrolase"/>
</dbReference>
<organism evidence="12 13">
    <name type="scientific">Tieghemiomyces parasiticus</name>
    <dbReference type="NCBI Taxonomy" id="78921"/>
    <lineage>
        <taxon>Eukaryota</taxon>
        <taxon>Fungi</taxon>
        <taxon>Fungi incertae sedis</taxon>
        <taxon>Zoopagomycota</taxon>
        <taxon>Kickxellomycotina</taxon>
        <taxon>Dimargaritomycetes</taxon>
        <taxon>Dimargaritales</taxon>
        <taxon>Dimargaritaceae</taxon>
        <taxon>Tieghemiomyces</taxon>
    </lineage>
</organism>
<feature type="domain" description="Amidohydrolase-related" evidence="11">
    <location>
        <begin position="314"/>
        <end position="509"/>
    </location>
</feature>
<dbReference type="Pfam" id="PF01979">
    <property type="entry name" value="Amidohydro_1"/>
    <property type="match status" value="2"/>
</dbReference>
<keyword evidence="13" id="KW-1185">Reference proteome</keyword>
<evidence type="ECO:0000259" key="11">
    <source>
        <dbReference type="Pfam" id="PF01979"/>
    </source>
</evidence>
<comment type="caution">
    <text evidence="12">The sequence shown here is derived from an EMBL/GenBank/DDBJ whole genome shotgun (WGS) entry which is preliminary data.</text>
</comment>
<dbReference type="FunFam" id="3.20.20.140:FF:000032">
    <property type="entry name" value="Allantoinase Dal1"/>
    <property type="match status" value="1"/>
</dbReference>
<dbReference type="PROSITE" id="PS00482">
    <property type="entry name" value="DIHYDROOROTASE_1"/>
    <property type="match status" value="1"/>
</dbReference>
<dbReference type="Gene3D" id="3.20.20.140">
    <property type="entry name" value="Metal-dependent hydrolases"/>
    <property type="match status" value="1"/>
</dbReference>
<dbReference type="GO" id="GO:0004038">
    <property type="term" value="F:allantoinase activity"/>
    <property type="evidence" value="ECO:0007669"/>
    <property type="project" value="UniProtKB-EC"/>
</dbReference>
<evidence type="ECO:0000256" key="5">
    <source>
        <dbReference type="ARBA" id="ARBA00011881"/>
    </source>
</evidence>
<evidence type="ECO:0000256" key="8">
    <source>
        <dbReference type="ARBA" id="ARBA00022801"/>
    </source>
</evidence>
<evidence type="ECO:0000313" key="13">
    <source>
        <dbReference type="Proteomes" id="UP001150569"/>
    </source>
</evidence>
<comment type="similarity">
    <text evidence="4">Belongs to the metallo-dependent hydrolases superfamily. Allantoinase family.</text>
</comment>
<evidence type="ECO:0000256" key="2">
    <source>
        <dbReference type="ARBA" id="ARBA00001947"/>
    </source>
</evidence>
<dbReference type="InterPro" id="IPR032466">
    <property type="entry name" value="Metal_Hydrolase"/>
</dbReference>
<proteinExistence type="inferred from homology"/>
<evidence type="ECO:0000313" key="12">
    <source>
        <dbReference type="EMBL" id="KAJ1925482.1"/>
    </source>
</evidence>
<name>A0A9W8DTT9_9FUNG</name>
<dbReference type="GO" id="GO:0006145">
    <property type="term" value="P:purine nucleobase catabolic process"/>
    <property type="evidence" value="ECO:0007669"/>
    <property type="project" value="TreeGrafter"/>
</dbReference>
<evidence type="ECO:0000256" key="1">
    <source>
        <dbReference type="ARBA" id="ARBA00001756"/>
    </source>
</evidence>
<evidence type="ECO:0000256" key="3">
    <source>
        <dbReference type="ARBA" id="ARBA00004968"/>
    </source>
</evidence>
<keyword evidence="8 12" id="KW-0378">Hydrolase</keyword>
<evidence type="ECO:0000256" key="6">
    <source>
        <dbReference type="ARBA" id="ARBA00012863"/>
    </source>
</evidence>
<dbReference type="InterPro" id="IPR002195">
    <property type="entry name" value="Dihydroorotase_CS"/>
</dbReference>
<dbReference type="GO" id="GO:0046872">
    <property type="term" value="F:metal ion binding"/>
    <property type="evidence" value="ECO:0007669"/>
    <property type="project" value="UniProtKB-KW"/>
</dbReference>
<dbReference type="InterPro" id="IPR011059">
    <property type="entry name" value="Metal-dep_hydrolase_composite"/>
</dbReference>
<reference evidence="12" key="1">
    <citation type="submission" date="2022-07" db="EMBL/GenBank/DDBJ databases">
        <title>Phylogenomic reconstructions and comparative analyses of Kickxellomycotina fungi.</title>
        <authorList>
            <person name="Reynolds N.K."/>
            <person name="Stajich J.E."/>
            <person name="Barry K."/>
            <person name="Grigoriev I.V."/>
            <person name="Crous P."/>
            <person name="Smith M.E."/>
        </authorList>
    </citation>
    <scope>NUCLEOTIDE SEQUENCE</scope>
    <source>
        <strain evidence="12">RSA 861</strain>
    </source>
</reference>
<dbReference type="GO" id="GO:0005737">
    <property type="term" value="C:cytoplasm"/>
    <property type="evidence" value="ECO:0007669"/>
    <property type="project" value="TreeGrafter"/>
</dbReference>
<dbReference type="InterPro" id="IPR006680">
    <property type="entry name" value="Amidohydro-rel"/>
</dbReference>
<sequence>MDVPAVPFPVTSLLATPSVTIITGRHVLLSSAQLDPAAATLLIQDGTIDRILLEHIPAAALTSRLPELLASMSPSTGPSSPTVGFWDVGDLWIMPGAIDAHVHVNQPGRTLWEGMATATRAAAAGGCTTIVDMPLNAIPPTTTLANAQAKVASVGDSCWVDVALWGGLVPGNRAELRPLLDFGVRGFKGFLIESGVDEFPMVEADDVIGAMVELETARQTHPGRYQRDAPLLFHAELHFAATKSMVALPTPRSASPRQETNDGYFATVPDTSPTMVDDPRAYATFLATRPPAMEVSAIREVITWLEAHPGARGHIVHLSTADAVPCIRAAKARGTRLTVETCFHYLRLAAPDVPAGATQFKCCPPIRDAANREALWKALEDGVIDLVVSDHSPSTPDLKCPETGDFLAAWGGIASVQFGLSVLWTEARRRGHTPAALLRWLCEEPARHIQLQHRKGQLATGLDADLVVWDPHAAFTVTTDGIHFRHKLSPYVGQTLYGRVQHTFVRGQVAFTRGSSVVFLPRGGLFPSVQVYTALADYGPFPEGAFSPAPLGRLVYE</sequence>
<evidence type="ECO:0000256" key="9">
    <source>
        <dbReference type="ARBA" id="ARBA00022833"/>
    </source>
</evidence>
<evidence type="ECO:0000256" key="4">
    <source>
        <dbReference type="ARBA" id="ARBA00010368"/>
    </source>
</evidence>
<protein>
    <recommendedName>
        <fullName evidence="6">allantoinase</fullName>
        <ecNumber evidence="6">3.5.2.5</ecNumber>
    </recommendedName>
</protein>
<feature type="region of interest" description="Disordered" evidence="10">
    <location>
        <begin position="248"/>
        <end position="270"/>
    </location>
</feature>
<dbReference type="SUPFAM" id="SSF51556">
    <property type="entry name" value="Metallo-dependent hydrolases"/>
    <property type="match status" value="1"/>
</dbReference>
<dbReference type="PANTHER" id="PTHR43668">
    <property type="entry name" value="ALLANTOINASE"/>
    <property type="match status" value="1"/>
</dbReference>
<dbReference type="EMBL" id="JANBPT010000221">
    <property type="protein sequence ID" value="KAJ1925482.1"/>
    <property type="molecule type" value="Genomic_DNA"/>
</dbReference>
<dbReference type="Proteomes" id="UP001150569">
    <property type="component" value="Unassembled WGS sequence"/>
</dbReference>
<comment type="cofactor">
    <cofactor evidence="2">
        <name>Zn(2+)</name>
        <dbReference type="ChEBI" id="CHEBI:29105"/>
    </cofactor>
</comment>